<evidence type="ECO:0000313" key="1">
    <source>
        <dbReference type="EMBL" id="MCZ7407369.1"/>
    </source>
</evidence>
<dbReference type="RefSeq" id="WP_269720648.1">
    <property type="nucleotide sequence ID" value="NZ_CP101408.1"/>
</dbReference>
<dbReference type="EMBL" id="JANDZV010000002">
    <property type="protein sequence ID" value="MCZ7407369.1"/>
    <property type="molecule type" value="Genomic_DNA"/>
</dbReference>
<name>A0A9X3K9F0_9FIRM</name>
<organism evidence="1 2">
    <name type="scientific">Parvimonas micra</name>
    <dbReference type="NCBI Taxonomy" id="33033"/>
    <lineage>
        <taxon>Bacteria</taxon>
        <taxon>Bacillati</taxon>
        <taxon>Bacillota</taxon>
        <taxon>Tissierellia</taxon>
        <taxon>Tissierellales</taxon>
        <taxon>Peptoniphilaceae</taxon>
        <taxon>Parvimonas</taxon>
    </lineage>
</organism>
<sequence length="160" mass="18679">MRIMTLQQKVNKAKDNKINLPNDILNRKVVGVYGVFAKNSSEEFCFYIGKTTNMCSRLLDSSDGHIHLYLYNRKNKLVPRVISELIKQGYEIDIRILEEVNYEDTSFSRAAHRLALAELNQIVKYQNKEQCLDQLPEGVGKKEKIYWEENYKKDGNKAIF</sequence>
<gene>
    <name evidence="1" type="ORF">NND69_03195</name>
</gene>
<proteinExistence type="predicted"/>
<comment type="caution">
    <text evidence="1">The sequence shown here is derived from an EMBL/GenBank/DDBJ whole genome shotgun (WGS) entry which is preliminary data.</text>
</comment>
<dbReference type="AlphaFoldDB" id="A0A9X3K9F0"/>
<protein>
    <recommendedName>
        <fullName evidence="3">GIY-YIG domain-containing protein</fullName>
    </recommendedName>
</protein>
<evidence type="ECO:0008006" key="3">
    <source>
        <dbReference type="Google" id="ProtNLM"/>
    </source>
</evidence>
<dbReference type="Proteomes" id="UP001141458">
    <property type="component" value="Unassembled WGS sequence"/>
</dbReference>
<evidence type="ECO:0000313" key="2">
    <source>
        <dbReference type="Proteomes" id="UP001141458"/>
    </source>
</evidence>
<accession>A0A9X3K9F0</accession>
<reference evidence="1" key="1">
    <citation type="submission" date="2022-07" db="EMBL/GenBank/DDBJ databases">
        <title>Parvimonas micra travels from the subgingival sulcus of the human oral cavity to the colorectal adenocarcinoma.</title>
        <authorList>
            <person name="Conde-Perez K."/>
            <person name="Buetas E."/>
            <person name="Aja-Macaya P."/>
            <person name="Martin-De Arribas E."/>
            <person name="Iglesias-Corras I."/>
            <person name="Trigo-Tasende N."/>
            <person name="Nasser-Ali M."/>
            <person name="Estevez L.S."/>
            <person name="Rumbo-Feal S."/>
            <person name="Otero-Alen B."/>
            <person name="Noguera J.F."/>
            <person name="Concha A."/>
            <person name="Pardinas-Lopez S."/>
            <person name="Carda-Dieguez M."/>
            <person name="Gomez-Randulfe I."/>
            <person name="Martinez-Lago N."/>
            <person name="Ladra S."/>
            <person name="Aparicio L.A."/>
            <person name="Bou G."/>
            <person name="Mira A."/>
            <person name="Vallejo J.A."/>
            <person name="Poza M."/>
        </authorList>
    </citation>
    <scope>NUCLEOTIDE SEQUENCE</scope>
    <source>
        <strain evidence="1">PM79KC-AC-4</strain>
    </source>
</reference>